<evidence type="ECO:0000256" key="1">
    <source>
        <dbReference type="ARBA" id="ARBA00022516"/>
    </source>
</evidence>
<accession>A0A3R5V090</accession>
<evidence type="ECO:0000256" key="2">
    <source>
        <dbReference type="ARBA" id="ARBA00022556"/>
    </source>
</evidence>
<keyword evidence="6 7" id="KW-0012">Acyltransferase</keyword>
<reference evidence="9 10" key="1">
    <citation type="submission" date="2019-01" db="EMBL/GenBank/DDBJ databases">
        <title>Geovibrio thiophilus DSM 11263, complete genome.</title>
        <authorList>
            <person name="Spring S."/>
            <person name="Bunk B."/>
            <person name="Sproer C."/>
        </authorList>
    </citation>
    <scope>NUCLEOTIDE SEQUENCE [LARGE SCALE GENOMIC DNA]</scope>
    <source>
        <strain evidence="9 10">DSM 11263</strain>
    </source>
</reference>
<dbReference type="Gene3D" id="3.40.1390.10">
    <property type="entry name" value="MurE/MurF, N-terminal domain"/>
    <property type="match status" value="1"/>
</dbReference>
<feature type="domain" description="UDP-3-O-[3-hydroxymyristoyl] glucosamine N-acyltransferase non-repeat region" evidence="8">
    <location>
        <begin position="27"/>
        <end position="94"/>
    </location>
</feature>
<dbReference type="InterPro" id="IPR007691">
    <property type="entry name" value="LpxD"/>
</dbReference>
<evidence type="ECO:0000256" key="5">
    <source>
        <dbReference type="ARBA" id="ARBA00023098"/>
    </source>
</evidence>
<dbReference type="InterPro" id="IPR020573">
    <property type="entry name" value="UDP_GlcNAc_AcTrfase_non-rep"/>
</dbReference>
<dbReference type="GO" id="GO:0016410">
    <property type="term" value="F:N-acyltransferase activity"/>
    <property type="evidence" value="ECO:0007669"/>
    <property type="project" value="InterPro"/>
</dbReference>
<keyword evidence="2 7" id="KW-0441">Lipid A biosynthesis</keyword>
<evidence type="ECO:0000259" key="8">
    <source>
        <dbReference type="Pfam" id="PF04613"/>
    </source>
</evidence>
<dbReference type="Pfam" id="PF04613">
    <property type="entry name" value="LpxD"/>
    <property type="match status" value="1"/>
</dbReference>
<protein>
    <recommendedName>
        <fullName evidence="7">UDP-3-O-acylglucosamine N-acyltransferase</fullName>
        <ecNumber evidence="7">2.3.1.191</ecNumber>
    </recommendedName>
</protein>
<comment type="subunit">
    <text evidence="7">Homotrimer.</text>
</comment>
<dbReference type="GO" id="GO:0009245">
    <property type="term" value="P:lipid A biosynthetic process"/>
    <property type="evidence" value="ECO:0007669"/>
    <property type="project" value="UniProtKB-UniRule"/>
</dbReference>
<keyword evidence="3 7" id="KW-0808">Transferase</keyword>
<evidence type="ECO:0000256" key="4">
    <source>
        <dbReference type="ARBA" id="ARBA00022737"/>
    </source>
</evidence>
<keyword evidence="1 7" id="KW-0444">Lipid biosynthesis</keyword>
<comment type="similarity">
    <text evidence="7">Belongs to the transferase hexapeptide repeat family. LpxD subfamily.</text>
</comment>
<dbReference type="KEGG" id="gtl:EP073_11655"/>
<dbReference type="PANTHER" id="PTHR43378">
    <property type="entry name" value="UDP-3-O-ACYLGLUCOSAMINE N-ACYLTRANSFERASE"/>
    <property type="match status" value="1"/>
</dbReference>
<comment type="function">
    <text evidence="7">Catalyzes the N-acylation of UDP-3-O-acylglucosamine using 3-hydroxyacyl-ACP as the acyl donor. Is involved in the biosynthesis of lipid A, a phosphorylated glycolipid that anchors the lipopolysaccharide to the outer membrane of the cell.</text>
</comment>
<organism evidence="9 10">
    <name type="scientific">Geovibrio thiophilus</name>
    <dbReference type="NCBI Taxonomy" id="139438"/>
    <lineage>
        <taxon>Bacteria</taxon>
        <taxon>Pseudomonadati</taxon>
        <taxon>Deferribacterota</taxon>
        <taxon>Deferribacteres</taxon>
        <taxon>Deferribacterales</taxon>
        <taxon>Geovibrionaceae</taxon>
        <taxon>Geovibrio</taxon>
    </lineage>
</organism>
<dbReference type="PANTHER" id="PTHR43378:SF2">
    <property type="entry name" value="UDP-3-O-ACYLGLUCOSAMINE N-ACYLTRANSFERASE 1, MITOCHONDRIAL-RELATED"/>
    <property type="match status" value="1"/>
</dbReference>
<name>A0A3R5V090_9BACT</name>
<comment type="catalytic activity">
    <reaction evidence="7">
        <text>a UDP-3-O-[(3R)-3-hydroxyacyl]-alpha-D-glucosamine + a (3R)-hydroxyacyl-[ACP] = a UDP-2-N,3-O-bis[(3R)-3-hydroxyacyl]-alpha-D-glucosamine + holo-[ACP] + H(+)</text>
        <dbReference type="Rhea" id="RHEA:53836"/>
        <dbReference type="Rhea" id="RHEA-COMP:9685"/>
        <dbReference type="Rhea" id="RHEA-COMP:9945"/>
        <dbReference type="ChEBI" id="CHEBI:15378"/>
        <dbReference type="ChEBI" id="CHEBI:64479"/>
        <dbReference type="ChEBI" id="CHEBI:78827"/>
        <dbReference type="ChEBI" id="CHEBI:137740"/>
        <dbReference type="ChEBI" id="CHEBI:137748"/>
        <dbReference type="EC" id="2.3.1.191"/>
    </reaction>
</comment>
<dbReference type="AlphaFoldDB" id="A0A3R5V090"/>
<dbReference type="SUPFAM" id="SSF51161">
    <property type="entry name" value="Trimeric LpxA-like enzymes"/>
    <property type="match status" value="1"/>
</dbReference>
<comment type="pathway">
    <text evidence="7">Bacterial outer membrane biogenesis; LPS lipid A biosynthesis.</text>
</comment>
<dbReference type="Pfam" id="PF00132">
    <property type="entry name" value="Hexapep"/>
    <property type="match status" value="2"/>
</dbReference>
<dbReference type="InterPro" id="IPR011004">
    <property type="entry name" value="Trimer_LpxA-like_sf"/>
</dbReference>
<dbReference type="OrthoDB" id="9784739at2"/>
<evidence type="ECO:0000256" key="6">
    <source>
        <dbReference type="ARBA" id="ARBA00023315"/>
    </source>
</evidence>
<dbReference type="GO" id="GO:0103118">
    <property type="term" value="F:UDP-3-O-[(3R)-3-hydroxyacyl]-glucosamine N-acyltransferase activity"/>
    <property type="evidence" value="ECO:0007669"/>
    <property type="project" value="UniProtKB-EC"/>
</dbReference>
<dbReference type="EC" id="2.3.1.191" evidence="7"/>
<keyword evidence="5 7" id="KW-0443">Lipid metabolism</keyword>
<dbReference type="Gene3D" id="2.160.10.10">
    <property type="entry name" value="Hexapeptide repeat proteins"/>
    <property type="match status" value="1"/>
</dbReference>
<keyword evidence="10" id="KW-1185">Reference proteome</keyword>
<sequence length="350" mass="36560">MERKKISGKLKLSEIASKLGGRLVGEDAEVTGIRPVDSAESGCVSFLFDKKLAEAALKGAASAFVIPEGYTFVSDRPVIYVKEARAALAVAVELFYPPVVKPSGVSGQANVASSAKIAPTARIEAGATISEDAVIGEGTVVYPNSFIGTGTVVGDNCVIYPNVTVYQECLLGNGVILHSGCVIGADGFGYYQDKGVSVKIPQVGGVVLGDNVEIGSNSCVDRGALGDTVIGEGTKIDNQVQIGHNTKIGKHCIFVGQTGIAGSCEIGDYVIFGARSGTKDHVKIASKTIIAAQGGVDRDIEEGGIYGGFPIQSKMKWMKNNAALLEISDIRKKVNEISRRLNNDGSETDS</sequence>
<dbReference type="InterPro" id="IPR001451">
    <property type="entry name" value="Hexapep"/>
</dbReference>
<dbReference type="NCBIfam" id="TIGR01853">
    <property type="entry name" value="lipid_A_lpxD"/>
    <property type="match status" value="1"/>
</dbReference>
<dbReference type="RefSeq" id="WP_128467316.1">
    <property type="nucleotide sequence ID" value="NZ_CP035108.1"/>
</dbReference>
<keyword evidence="4 7" id="KW-0677">Repeat</keyword>
<dbReference type="UniPathway" id="UPA00973"/>
<dbReference type="Proteomes" id="UP000287502">
    <property type="component" value="Chromosome"/>
</dbReference>
<dbReference type="EMBL" id="CP035108">
    <property type="protein sequence ID" value="QAR34033.1"/>
    <property type="molecule type" value="Genomic_DNA"/>
</dbReference>
<evidence type="ECO:0000256" key="3">
    <source>
        <dbReference type="ARBA" id="ARBA00022679"/>
    </source>
</evidence>
<evidence type="ECO:0000313" key="10">
    <source>
        <dbReference type="Proteomes" id="UP000287502"/>
    </source>
</evidence>
<gene>
    <name evidence="7 9" type="primary">lpxD</name>
    <name evidence="9" type="ORF">EP073_11655</name>
</gene>
<dbReference type="CDD" id="cd03352">
    <property type="entry name" value="LbH_LpxD"/>
    <property type="match status" value="1"/>
</dbReference>
<dbReference type="HAMAP" id="MF_00523">
    <property type="entry name" value="LpxD"/>
    <property type="match status" value="1"/>
</dbReference>
<evidence type="ECO:0000256" key="7">
    <source>
        <dbReference type="HAMAP-Rule" id="MF_00523"/>
    </source>
</evidence>
<feature type="active site" description="Proton acceptor" evidence="7">
    <location>
        <position position="244"/>
    </location>
</feature>
<evidence type="ECO:0000313" key="9">
    <source>
        <dbReference type="EMBL" id="QAR34033.1"/>
    </source>
</evidence>
<proteinExistence type="inferred from homology"/>
<dbReference type="NCBIfam" id="NF002060">
    <property type="entry name" value="PRK00892.1"/>
    <property type="match status" value="1"/>
</dbReference>
<dbReference type="GO" id="GO:0016020">
    <property type="term" value="C:membrane"/>
    <property type="evidence" value="ECO:0007669"/>
    <property type="project" value="GOC"/>
</dbReference>